<dbReference type="Proteomes" id="UP000515512">
    <property type="component" value="Chromosome"/>
</dbReference>
<name>A0A7D6VFJ8_9NOCA</name>
<keyword evidence="4" id="KW-1185">Reference proteome</keyword>
<feature type="compositionally biased region" description="Basic and acidic residues" evidence="1">
    <location>
        <begin position="1"/>
        <end position="12"/>
    </location>
</feature>
<reference evidence="3 4" key="1">
    <citation type="submission" date="2020-07" db="EMBL/GenBank/DDBJ databases">
        <authorList>
            <person name="Zhuang K."/>
            <person name="Ran Y."/>
        </authorList>
    </citation>
    <scope>NUCLEOTIDE SEQUENCE [LARGE SCALE GENOMIC DNA]</scope>
    <source>
        <strain evidence="3 4">WCH-YHL-001</strain>
    </source>
</reference>
<keyword evidence="2" id="KW-1133">Transmembrane helix</keyword>
<evidence type="ECO:0008006" key="5">
    <source>
        <dbReference type="Google" id="ProtNLM"/>
    </source>
</evidence>
<feature type="transmembrane region" description="Helical" evidence="2">
    <location>
        <begin position="120"/>
        <end position="145"/>
    </location>
</feature>
<sequence>MSPERDFGAHDDQPDDPDDQEDDHSMMPQPEPDDEPLALEASQQSPDRFDVDTPSVGELYAMFPDALPKNHPDRRRRHLAAVPNSADLALSPDECEDTLDPLVATALRLRLALAFWWRPGATAAAVVVIAVCAFTFAGAIVGLAWCVYGTGWVAHGVWHAHGRPSLRQLYHRRHDSA</sequence>
<keyword evidence="2" id="KW-0812">Transmembrane</keyword>
<feature type="region of interest" description="Disordered" evidence="1">
    <location>
        <begin position="1"/>
        <end position="51"/>
    </location>
</feature>
<evidence type="ECO:0000256" key="2">
    <source>
        <dbReference type="SAM" id="Phobius"/>
    </source>
</evidence>
<accession>A0A7D6VFJ8</accession>
<evidence type="ECO:0000256" key="1">
    <source>
        <dbReference type="SAM" id="MobiDB-lite"/>
    </source>
</evidence>
<evidence type="ECO:0000313" key="3">
    <source>
        <dbReference type="EMBL" id="QLY33282.1"/>
    </source>
</evidence>
<dbReference type="RefSeq" id="WP_181584446.1">
    <property type="nucleotide sequence ID" value="NZ_CP059399.1"/>
</dbReference>
<dbReference type="KEGG" id="nhu:H0264_14520"/>
<feature type="compositionally biased region" description="Acidic residues" evidence="1">
    <location>
        <begin position="13"/>
        <end position="22"/>
    </location>
</feature>
<dbReference type="AlphaFoldDB" id="A0A7D6VFJ8"/>
<keyword evidence="2" id="KW-0472">Membrane</keyword>
<gene>
    <name evidence="3" type="ORF">H0264_14520</name>
</gene>
<evidence type="ECO:0000313" key="4">
    <source>
        <dbReference type="Proteomes" id="UP000515512"/>
    </source>
</evidence>
<organism evidence="3 4">
    <name type="scientific">Nocardia huaxiensis</name>
    <dbReference type="NCBI Taxonomy" id="2755382"/>
    <lineage>
        <taxon>Bacteria</taxon>
        <taxon>Bacillati</taxon>
        <taxon>Actinomycetota</taxon>
        <taxon>Actinomycetes</taxon>
        <taxon>Mycobacteriales</taxon>
        <taxon>Nocardiaceae</taxon>
        <taxon>Nocardia</taxon>
    </lineage>
</organism>
<proteinExistence type="predicted"/>
<dbReference type="EMBL" id="CP059399">
    <property type="protein sequence ID" value="QLY33282.1"/>
    <property type="molecule type" value="Genomic_DNA"/>
</dbReference>
<protein>
    <recommendedName>
        <fullName evidence="5">DUF3040 family protein</fullName>
    </recommendedName>
</protein>